<dbReference type="InterPro" id="IPR024787">
    <property type="entry name" value="EcsC"/>
</dbReference>
<gene>
    <name evidence="1" type="ORF">AAEO50_04300</name>
</gene>
<evidence type="ECO:0000313" key="2">
    <source>
        <dbReference type="Proteomes" id="UP001389717"/>
    </source>
</evidence>
<comment type="caution">
    <text evidence="1">The sequence shown here is derived from an EMBL/GenBank/DDBJ whole genome shotgun (WGS) entry which is preliminary data.</text>
</comment>
<dbReference type="PANTHER" id="PTHR41260:SF1">
    <property type="entry name" value="PROTEIN ECSC"/>
    <property type="match status" value="1"/>
</dbReference>
<accession>A0ABU9K9B2</accession>
<sequence>MNHQETKQYLLQELEVVTKWENEQKGLWFWEKIGKVPFMILDRVTPKMVHKKLGQALDDIGSFIQKGGSYLTSENEVLKRVKKYTGSDGIEINSLRELPLSAMDEISEAIVQTRKKVAMTQGATTGIGGFLTLSIDIPFILGISLKTLQEIALSYGYDPNEQRERIFIIKCLQFVSSDIVGKQTILQELSEFNNSSPEKKDQTLSQLQGWREVMVSFRDNFGWKKLFQMIPIAGILFGSFINKSMMHDIGEAGRMLYRKRRILEKLEEKEVTQHKEDGIDSTSN</sequence>
<name>A0ABU9K9B2_9BACI</name>
<dbReference type="EMBL" id="JBBYAF010000005">
    <property type="protein sequence ID" value="MEL3971493.1"/>
    <property type="molecule type" value="Genomic_DNA"/>
</dbReference>
<protein>
    <submittedName>
        <fullName evidence="1">EcsC family protein</fullName>
    </submittedName>
</protein>
<reference evidence="1 2" key="1">
    <citation type="submission" date="2024-04" db="EMBL/GenBank/DDBJ databases">
        <title>Bacillus oryzaecorticis sp. nov., a moderately halophilic bacterium isolated from rice husks.</title>
        <authorList>
            <person name="Zhu H.-S."/>
        </authorList>
    </citation>
    <scope>NUCLEOTIDE SEQUENCE [LARGE SCALE GENOMIC DNA]</scope>
    <source>
        <strain evidence="1 2">ZC255</strain>
    </source>
</reference>
<dbReference type="Pfam" id="PF12787">
    <property type="entry name" value="EcsC"/>
    <property type="match status" value="1"/>
</dbReference>
<keyword evidence="2" id="KW-1185">Reference proteome</keyword>
<dbReference type="Proteomes" id="UP001389717">
    <property type="component" value="Unassembled WGS sequence"/>
</dbReference>
<proteinExistence type="predicted"/>
<organism evidence="1 2">
    <name type="scientific">Rossellomorea oryzaecorticis</name>
    <dbReference type="NCBI Taxonomy" id="1396505"/>
    <lineage>
        <taxon>Bacteria</taxon>
        <taxon>Bacillati</taxon>
        <taxon>Bacillota</taxon>
        <taxon>Bacilli</taxon>
        <taxon>Bacillales</taxon>
        <taxon>Bacillaceae</taxon>
        <taxon>Rossellomorea</taxon>
    </lineage>
</organism>
<evidence type="ECO:0000313" key="1">
    <source>
        <dbReference type="EMBL" id="MEL3971493.1"/>
    </source>
</evidence>
<dbReference type="RefSeq" id="WP_341980794.1">
    <property type="nucleotide sequence ID" value="NZ_JBBYAF010000005.1"/>
</dbReference>
<dbReference type="PANTHER" id="PTHR41260">
    <property type="entry name" value="PROTEIN ECSC"/>
    <property type="match status" value="1"/>
</dbReference>